<feature type="domain" description="Core-binding (CB)" evidence="4">
    <location>
        <begin position="18"/>
        <end position="103"/>
    </location>
</feature>
<evidence type="ECO:0000256" key="2">
    <source>
        <dbReference type="ARBA" id="ARBA00023125"/>
    </source>
</evidence>
<sequence>MRKKPEYIFNKEIESKLTGFKTYLQELGNGANTIRQKSNYAGYFLKWLETEHLQPEDTRYNDLLSFIDYCKLEVDALSGVEGNSKRHINSKLRSIRNFYEYLKQSNPNIINPASNLNLKGIRQKLPSNIIDFKDLENLYQSLETTTNREKRNKIILGILVYQA</sequence>
<dbReference type="SUPFAM" id="SSF56349">
    <property type="entry name" value="DNA breaking-rejoining enzymes"/>
    <property type="match status" value="1"/>
</dbReference>
<dbReference type="STRING" id="1236989.JCM15548_14748"/>
<keyword evidence="1" id="KW-0229">DNA integration</keyword>
<dbReference type="Proteomes" id="UP000032900">
    <property type="component" value="Unassembled WGS sequence"/>
</dbReference>
<dbReference type="InterPro" id="IPR010998">
    <property type="entry name" value="Integrase_recombinase_N"/>
</dbReference>
<dbReference type="OrthoDB" id="1407105at2"/>
<dbReference type="GO" id="GO:0003677">
    <property type="term" value="F:DNA binding"/>
    <property type="evidence" value="ECO:0007669"/>
    <property type="project" value="UniProtKB-UniRule"/>
</dbReference>
<accession>A0A0E9LQN5</accession>
<evidence type="ECO:0000313" key="6">
    <source>
        <dbReference type="Proteomes" id="UP000032900"/>
    </source>
</evidence>
<dbReference type="PROSITE" id="PS51900">
    <property type="entry name" value="CB"/>
    <property type="match status" value="1"/>
</dbReference>
<keyword evidence="2 3" id="KW-0238">DNA-binding</keyword>
<dbReference type="Gene3D" id="1.10.150.130">
    <property type="match status" value="1"/>
</dbReference>
<dbReference type="InterPro" id="IPR011010">
    <property type="entry name" value="DNA_brk_join_enz"/>
</dbReference>
<dbReference type="AlphaFoldDB" id="A0A0E9LQN5"/>
<organism evidence="5 6">
    <name type="scientific">Geofilum rubicundum JCM 15548</name>
    <dbReference type="NCBI Taxonomy" id="1236989"/>
    <lineage>
        <taxon>Bacteria</taxon>
        <taxon>Pseudomonadati</taxon>
        <taxon>Bacteroidota</taxon>
        <taxon>Bacteroidia</taxon>
        <taxon>Marinilabiliales</taxon>
        <taxon>Marinilabiliaceae</taxon>
        <taxon>Geofilum</taxon>
    </lineage>
</organism>
<dbReference type="GO" id="GO:0015074">
    <property type="term" value="P:DNA integration"/>
    <property type="evidence" value="ECO:0007669"/>
    <property type="project" value="UniProtKB-KW"/>
</dbReference>
<evidence type="ECO:0000313" key="5">
    <source>
        <dbReference type="EMBL" id="GAO27882.1"/>
    </source>
</evidence>
<gene>
    <name evidence="5" type="ORF">JCM15548_14748</name>
</gene>
<dbReference type="RefSeq" id="WP_062129016.1">
    <property type="nucleotide sequence ID" value="NZ_BAZW01000129.1"/>
</dbReference>
<name>A0A0E9LQN5_9BACT</name>
<evidence type="ECO:0000256" key="1">
    <source>
        <dbReference type="ARBA" id="ARBA00022908"/>
    </source>
</evidence>
<comment type="caution">
    <text evidence="5">The sequence shown here is derived from an EMBL/GenBank/DDBJ whole genome shotgun (WGS) entry which is preliminary data.</text>
</comment>
<reference evidence="5 6" key="1">
    <citation type="journal article" date="2015" name="Microbes Environ.">
        <title>Distribution and evolution of nitrogen fixation genes in the phylum bacteroidetes.</title>
        <authorList>
            <person name="Inoue J."/>
            <person name="Oshima K."/>
            <person name="Suda W."/>
            <person name="Sakamoto M."/>
            <person name="Iino T."/>
            <person name="Noda S."/>
            <person name="Hongoh Y."/>
            <person name="Hattori M."/>
            <person name="Ohkuma M."/>
        </authorList>
    </citation>
    <scope>NUCLEOTIDE SEQUENCE [LARGE SCALE GENOMIC DNA]</scope>
    <source>
        <strain evidence="5">JCM 15548</strain>
    </source>
</reference>
<dbReference type="EMBL" id="BAZW01000129">
    <property type="protein sequence ID" value="GAO27882.1"/>
    <property type="molecule type" value="Genomic_DNA"/>
</dbReference>
<protein>
    <recommendedName>
        <fullName evidence="4">Core-binding (CB) domain-containing protein</fullName>
    </recommendedName>
</protein>
<proteinExistence type="predicted"/>
<dbReference type="InterPro" id="IPR044068">
    <property type="entry name" value="CB"/>
</dbReference>
<keyword evidence="6" id="KW-1185">Reference proteome</keyword>
<evidence type="ECO:0000256" key="3">
    <source>
        <dbReference type="PROSITE-ProRule" id="PRU01248"/>
    </source>
</evidence>
<evidence type="ECO:0000259" key="4">
    <source>
        <dbReference type="PROSITE" id="PS51900"/>
    </source>
</evidence>